<dbReference type="GeneID" id="111013188"/>
<keyword evidence="1" id="KW-0813">Transport</keyword>
<sequence length="96" mass="9926">MKTLPITGLWLLVVAIMALLTGAHVAEAVTCSPLQLSSCAGAISSSTRPSASCCSKLREQRPCLCGYLKNPNLRPYVQSPGAKTVASACGVAFPSC</sequence>
<evidence type="ECO:0000259" key="4">
    <source>
        <dbReference type="SMART" id="SM00499"/>
    </source>
</evidence>
<dbReference type="OrthoDB" id="665742at2759"/>
<proteinExistence type="predicted"/>
<keyword evidence="5" id="KW-1185">Reference proteome</keyword>
<dbReference type="PANTHER" id="PTHR33214:SF69">
    <property type="entry name" value="BIFUNCTIONAL INHIBITOR_LIPID-TRANSFER PROTEIN_SEED STORAGE 2S ALBUMIN SUPERFAMILY PROTEIN"/>
    <property type="match status" value="1"/>
</dbReference>
<dbReference type="RefSeq" id="XP_022143278.1">
    <property type="nucleotide sequence ID" value="XM_022287586.1"/>
</dbReference>
<dbReference type="CDD" id="cd01959">
    <property type="entry name" value="nsLTP2"/>
    <property type="match status" value="1"/>
</dbReference>
<dbReference type="GO" id="GO:0008289">
    <property type="term" value="F:lipid binding"/>
    <property type="evidence" value="ECO:0007669"/>
    <property type="project" value="UniProtKB-KW"/>
</dbReference>
<feature type="signal peptide" evidence="3">
    <location>
        <begin position="1"/>
        <end position="28"/>
    </location>
</feature>
<dbReference type="KEGG" id="mcha:111013188"/>
<dbReference type="InterPro" id="IPR033872">
    <property type="entry name" value="nsLTP2"/>
</dbReference>
<dbReference type="GO" id="GO:0006869">
    <property type="term" value="P:lipid transport"/>
    <property type="evidence" value="ECO:0007669"/>
    <property type="project" value="InterPro"/>
</dbReference>
<keyword evidence="2" id="KW-0446">Lipid-binding</keyword>
<dbReference type="AlphaFoldDB" id="A0A6J1CQB8"/>
<dbReference type="Pfam" id="PF00234">
    <property type="entry name" value="Tryp_alpha_amyl"/>
    <property type="match status" value="1"/>
</dbReference>
<dbReference type="InterPro" id="IPR016140">
    <property type="entry name" value="Bifunc_inhib/LTP/seed_store"/>
</dbReference>
<dbReference type="InterPro" id="IPR036312">
    <property type="entry name" value="Bifun_inhib/LTP/seed_sf"/>
</dbReference>
<feature type="chain" id="PRO_5027096863" evidence="3">
    <location>
        <begin position="29"/>
        <end position="96"/>
    </location>
</feature>
<evidence type="ECO:0000313" key="6">
    <source>
        <dbReference type="RefSeq" id="XP_022143278.1"/>
    </source>
</evidence>
<dbReference type="SUPFAM" id="SSF47699">
    <property type="entry name" value="Bifunctional inhibitor/lipid-transfer protein/seed storage 2S albumin"/>
    <property type="match status" value="1"/>
</dbReference>
<keyword evidence="3" id="KW-0732">Signal</keyword>
<accession>A0A6J1CQB8</accession>
<evidence type="ECO:0000313" key="5">
    <source>
        <dbReference type="Proteomes" id="UP000504603"/>
    </source>
</evidence>
<dbReference type="PANTHER" id="PTHR33214">
    <property type="entry name" value="BIFUNCTIONAL INHIBITOR/LIPID-TRANSFER PROTEIN/SEED STORAGE 2S ALBUMIN SUPERFAMILY PROTEIN"/>
    <property type="match status" value="1"/>
</dbReference>
<protein>
    <submittedName>
        <fullName evidence="6">Non-specific lipid-transfer protein 2-like</fullName>
    </submittedName>
</protein>
<dbReference type="Gene3D" id="1.10.110.10">
    <property type="entry name" value="Plant lipid-transfer and hydrophobic proteins"/>
    <property type="match status" value="1"/>
</dbReference>
<gene>
    <name evidence="6" type="primary">LOC111013188</name>
</gene>
<dbReference type="Proteomes" id="UP000504603">
    <property type="component" value="Unplaced"/>
</dbReference>
<organism evidence="5 6">
    <name type="scientific">Momordica charantia</name>
    <name type="common">Bitter gourd</name>
    <name type="synonym">Balsam pear</name>
    <dbReference type="NCBI Taxonomy" id="3673"/>
    <lineage>
        <taxon>Eukaryota</taxon>
        <taxon>Viridiplantae</taxon>
        <taxon>Streptophyta</taxon>
        <taxon>Embryophyta</taxon>
        <taxon>Tracheophyta</taxon>
        <taxon>Spermatophyta</taxon>
        <taxon>Magnoliopsida</taxon>
        <taxon>eudicotyledons</taxon>
        <taxon>Gunneridae</taxon>
        <taxon>Pentapetalae</taxon>
        <taxon>rosids</taxon>
        <taxon>fabids</taxon>
        <taxon>Cucurbitales</taxon>
        <taxon>Cucurbitaceae</taxon>
        <taxon>Momordiceae</taxon>
        <taxon>Momordica</taxon>
    </lineage>
</organism>
<name>A0A6J1CQB8_MOMCH</name>
<dbReference type="SMART" id="SM00499">
    <property type="entry name" value="AAI"/>
    <property type="match status" value="1"/>
</dbReference>
<evidence type="ECO:0000256" key="2">
    <source>
        <dbReference type="ARBA" id="ARBA00023121"/>
    </source>
</evidence>
<feature type="domain" description="Bifunctional inhibitor/plant lipid transfer protein/seed storage helical" evidence="4">
    <location>
        <begin position="31"/>
        <end position="96"/>
    </location>
</feature>
<reference evidence="6" key="1">
    <citation type="submission" date="2025-08" db="UniProtKB">
        <authorList>
            <consortium name="RefSeq"/>
        </authorList>
    </citation>
    <scope>IDENTIFICATION</scope>
    <source>
        <strain evidence="6">OHB3-1</strain>
    </source>
</reference>
<evidence type="ECO:0000256" key="1">
    <source>
        <dbReference type="ARBA" id="ARBA00022448"/>
    </source>
</evidence>
<evidence type="ECO:0000256" key="3">
    <source>
        <dbReference type="SAM" id="SignalP"/>
    </source>
</evidence>